<proteinExistence type="predicted"/>
<dbReference type="Gene3D" id="3.40.250.10">
    <property type="entry name" value="Rhodanese-like domain"/>
    <property type="match status" value="2"/>
</dbReference>
<dbReference type="SUPFAM" id="SSF52821">
    <property type="entry name" value="Rhodanese/Cell cycle control phosphatase"/>
    <property type="match status" value="2"/>
</dbReference>
<gene>
    <name evidence="3" type="ORF">MNBD_GAMMA23-599</name>
</gene>
<evidence type="ECO:0000256" key="1">
    <source>
        <dbReference type="ARBA" id="ARBA00022737"/>
    </source>
</evidence>
<organism evidence="3">
    <name type="scientific">hydrothermal vent metagenome</name>
    <dbReference type="NCBI Taxonomy" id="652676"/>
    <lineage>
        <taxon>unclassified sequences</taxon>
        <taxon>metagenomes</taxon>
        <taxon>ecological metagenomes</taxon>
    </lineage>
</organism>
<accession>A0A3B1AE00</accession>
<sequence>MKHFLRTLMLLLLTLSSLSYVSQVSASQATVSTDWLQKHLNNSSIILIDMSDETQYQRFHLKNAIQLPYHVLNQRLKNGVSVSIGRDNIVKLLGLLGVSASSHVIIYDDMGGLHAGRLFWELERINHQRISLLDGGLVKWILEGKPVTATPYQPQKKTNYPQPKLTADIHLASIEEVLPATRVKDTLLIDVRSQQEYVGNIKQRRSGHIPGARLWSWDNAVDFENQFKFKSKKILEDELKKIGLIKKEQPVILYCRSAHRATQSYLTLRYLGFKNVKVFDGSMKQYAQTADAPLTKGLKP</sequence>
<evidence type="ECO:0000259" key="2">
    <source>
        <dbReference type="PROSITE" id="PS50206"/>
    </source>
</evidence>
<dbReference type="SMART" id="SM00450">
    <property type="entry name" value="RHOD"/>
    <property type="match status" value="2"/>
</dbReference>
<dbReference type="CDD" id="cd01449">
    <property type="entry name" value="TST_Repeat_2"/>
    <property type="match status" value="1"/>
</dbReference>
<dbReference type="PANTHER" id="PTHR43855">
    <property type="entry name" value="THIOSULFATE SULFURTRANSFERASE"/>
    <property type="match status" value="1"/>
</dbReference>
<dbReference type="InterPro" id="IPR001763">
    <property type="entry name" value="Rhodanese-like_dom"/>
</dbReference>
<protein>
    <recommendedName>
        <fullName evidence="2">Rhodanese domain-containing protein</fullName>
    </recommendedName>
</protein>
<reference evidence="3" key="1">
    <citation type="submission" date="2018-06" db="EMBL/GenBank/DDBJ databases">
        <authorList>
            <person name="Zhirakovskaya E."/>
        </authorList>
    </citation>
    <scope>NUCLEOTIDE SEQUENCE</scope>
</reference>
<dbReference type="EMBL" id="UOFT01000061">
    <property type="protein sequence ID" value="VAW97697.1"/>
    <property type="molecule type" value="Genomic_DNA"/>
</dbReference>
<dbReference type="Pfam" id="PF00581">
    <property type="entry name" value="Rhodanese"/>
    <property type="match status" value="2"/>
</dbReference>
<dbReference type="PANTHER" id="PTHR43855:SF1">
    <property type="entry name" value="THIOSULFATE SULFURTRANSFERASE"/>
    <property type="match status" value="1"/>
</dbReference>
<name>A0A3B1AE00_9ZZZZ</name>
<dbReference type="InterPro" id="IPR036873">
    <property type="entry name" value="Rhodanese-like_dom_sf"/>
</dbReference>
<dbReference type="InterPro" id="IPR051126">
    <property type="entry name" value="Thiosulfate_sulfurtransferase"/>
</dbReference>
<feature type="domain" description="Rhodanese" evidence="2">
    <location>
        <begin position="182"/>
        <end position="295"/>
    </location>
</feature>
<keyword evidence="1" id="KW-0677">Repeat</keyword>
<feature type="domain" description="Rhodanese" evidence="2">
    <location>
        <begin position="41"/>
        <end position="149"/>
    </location>
</feature>
<evidence type="ECO:0000313" key="3">
    <source>
        <dbReference type="EMBL" id="VAW97697.1"/>
    </source>
</evidence>
<dbReference type="PROSITE" id="PS50206">
    <property type="entry name" value="RHODANESE_3"/>
    <property type="match status" value="2"/>
</dbReference>
<dbReference type="CDD" id="cd01448">
    <property type="entry name" value="TST_Repeat_1"/>
    <property type="match status" value="1"/>
</dbReference>
<dbReference type="AlphaFoldDB" id="A0A3B1AE00"/>